<feature type="region of interest" description="Disordered" evidence="1">
    <location>
        <begin position="212"/>
        <end position="269"/>
    </location>
</feature>
<evidence type="ECO:0000256" key="1">
    <source>
        <dbReference type="SAM" id="MobiDB-lite"/>
    </source>
</evidence>
<feature type="signal peptide" evidence="2">
    <location>
        <begin position="1"/>
        <end position="36"/>
    </location>
</feature>
<proteinExistence type="predicted"/>
<evidence type="ECO:0000313" key="3">
    <source>
        <dbReference type="EMBL" id="GBF91710.1"/>
    </source>
</evidence>
<gene>
    <name evidence="3" type="ORF">Rsub_04014</name>
</gene>
<dbReference type="AlphaFoldDB" id="A0A2V0P1J8"/>
<feature type="chain" id="PRO_5016119703" description="Glycosyltransferase family 92 protein" evidence="2">
    <location>
        <begin position="37"/>
        <end position="598"/>
    </location>
</feature>
<evidence type="ECO:0008006" key="5">
    <source>
        <dbReference type="Google" id="ProtNLM"/>
    </source>
</evidence>
<dbReference type="Proteomes" id="UP000247498">
    <property type="component" value="Unassembled WGS sequence"/>
</dbReference>
<protein>
    <recommendedName>
        <fullName evidence="5">Glycosyltransferase family 92 protein</fullName>
    </recommendedName>
</protein>
<accession>A0A2V0P1J8</accession>
<keyword evidence="2" id="KW-0732">Signal</keyword>
<name>A0A2V0P1J8_9CHLO</name>
<dbReference type="OrthoDB" id="10567869at2759"/>
<feature type="region of interest" description="Disordered" evidence="1">
    <location>
        <begin position="576"/>
        <end position="598"/>
    </location>
</feature>
<sequence length="598" mass="60587">MRTGRGPTRGAPGPSLAAVAAAAALLLAAAALPACAQPAGAAGGDTFDPRRLRTTSAASVHDAATFGGLQAFTLPVAEGTCPPASVHGFAKCVALPGGGQAWRVLMAWARVGLRRLENVAHDLSSLGGPYGCEAPAFHLEPVPRPAGAPPPRARGAPVPLRVREGGGLAFYPRALEAFVAPEDAAPGYALRVTGSGDKYFVVLDAAGGCRPPAEPLSVRGGPGGCRGTGRAGGGGDDYGGGAEGGDDAGGSGAEGGGGGAEGGGAACGDDGDPAWAMRAAPGRLPATNWVVISVPPTWNDDLSSHVARLRAHVEWHQGRLGFTGHLLYLDPSQASRLLLDPPFRRLLARHRIAVLRWGGSFPRVGWLPWDAQGLRLSHGFLAFWGSDVGLLPIDVDEFLVPGPAAAAAAAPAAPAAQGPGRAAALRELLSRCGGGGGAGAVAFERFALFCGGDACPGGDEPPLWLRAAQADANASAAAGGSVATAESGAPAEIGRDVPDHTSPLAAYDEVEAAPHAGDKYWATSACVWPVSVHGVRTAGLPTGCARLRAAPDCARLLHLINAFHMRAARDEEGRELGPFEHPWWPRRGQAPAAAAEGA</sequence>
<dbReference type="InParanoid" id="A0A2V0P1J8"/>
<comment type="caution">
    <text evidence="3">The sequence shown here is derived from an EMBL/GenBank/DDBJ whole genome shotgun (WGS) entry which is preliminary data.</text>
</comment>
<reference evidence="3 4" key="1">
    <citation type="journal article" date="2018" name="Sci. Rep.">
        <title>Raphidocelis subcapitata (=Pseudokirchneriella subcapitata) provides an insight into genome evolution and environmental adaptations in the Sphaeropleales.</title>
        <authorList>
            <person name="Suzuki S."/>
            <person name="Yamaguchi H."/>
            <person name="Nakajima N."/>
            <person name="Kawachi M."/>
        </authorList>
    </citation>
    <scope>NUCLEOTIDE SEQUENCE [LARGE SCALE GENOMIC DNA]</scope>
    <source>
        <strain evidence="3 4">NIES-35</strain>
    </source>
</reference>
<organism evidence="3 4">
    <name type="scientific">Raphidocelis subcapitata</name>
    <dbReference type="NCBI Taxonomy" id="307507"/>
    <lineage>
        <taxon>Eukaryota</taxon>
        <taxon>Viridiplantae</taxon>
        <taxon>Chlorophyta</taxon>
        <taxon>core chlorophytes</taxon>
        <taxon>Chlorophyceae</taxon>
        <taxon>CS clade</taxon>
        <taxon>Sphaeropleales</taxon>
        <taxon>Selenastraceae</taxon>
        <taxon>Raphidocelis</taxon>
    </lineage>
</organism>
<dbReference type="EMBL" id="BDRX01000026">
    <property type="protein sequence ID" value="GBF91710.1"/>
    <property type="molecule type" value="Genomic_DNA"/>
</dbReference>
<feature type="compositionally biased region" description="Gly residues" evidence="1">
    <location>
        <begin position="220"/>
        <end position="266"/>
    </location>
</feature>
<keyword evidence="4" id="KW-1185">Reference proteome</keyword>
<evidence type="ECO:0000313" key="4">
    <source>
        <dbReference type="Proteomes" id="UP000247498"/>
    </source>
</evidence>
<evidence type="ECO:0000256" key="2">
    <source>
        <dbReference type="SAM" id="SignalP"/>
    </source>
</evidence>